<reference evidence="2 3" key="1">
    <citation type="submission" date="2018-04" db="EMBL/GenBank/DDBJ databases">
        <authorList>
            <person name="Vogel A."/>
        </authorList>
    </citation>
    <scope>NUCLEOTIDE SEQUENCE [LARGE SCALE GENOMIC DNA]</scope>
</reference>
<feature type="domain" description="DUF6598" evidence="1">
    <location>
        <begin position="386"/>
        <end position="600"/>
    </location>
</feature>
<protein>
    <recommendedName>
        <fullName evidence="1">DUF6598 domain-containing protein</fullName>
    </recommendedName>
</protein>
<dbReference type="InterPro" id="IPR046533">
    <property type="entry name" value="DUF6598"/>
</dbReference>
<dbReference type="EMBL" id="OOIL02000889">
    <property type="protein sequence ID" value="VFQ70181.1"/>
    <property type="molecule type" value="Genomic_DNA"/>
</dbReference>
<gene>
    <name evidence="2" type="ORF">CCAM_LOCUS11957</name>
</gene>
<proteinExistence type="predicted"/>
<sequence>MDLMKKYPFFATEDVEEFVNRYPYATKGDMVKLFLTAGPGLKMNYRTRDNLSYLDDFAQYINIIRKTEKEKGREHVEALPLLHVHSVHVQPKGDVESGSLPVYGKIRVKYVDVISDEPLHLDVYNRSAEDPDYISPSGGYLTLGWRNPFLTYSSLWMALYGTTIEVDLYLKNGGKSISFAREIFLVGSATEGDVEELKSKEFRNRLCSATLSYIKMPFGALCKVNVRFSSRDEGLVVDVVGKIVARYKNTCGNYNSEPCVLFEKLNGSEPVKMKENMCMSRTWLGLPAYSSLEVDLDLTDFNTGKKLVNKKVEVFNGNGDYAMKGAVDVGDFAVFVDAGLFSCPHMGNAWSDGEQYGSYITSLSSNNGNPRCDDQDRESILRPSCLAQFFSIFIGRKKMGATLNIFGTVEFSSDDNTHYLFKRTSNDSVQVEDSQKVLPLGDVCMSFQKKSILELKVDLKDVGGKFQSRGFATYDLGEYKPDISYNSQIWSVFPGKDGFCALHYSMFSTACLAKIEITLKVKSAHSGVYKIYGSAIAQYSDFDYSTKFKEDYFRSVLFKRTEKDPIRLKDNGRVPLSQCAVAVPMDSSLIIAVDFRDTSLTDHFLCKEEFSIGCCSFSTKVNEHELDIKLTWSDGLHDGGRDSDLDMDCRMGGENKATTSINENQHDHCNGGSDLDEGEDCRMGGVSQAKTK</sequence>
<evidence type="ECO:0000313" key="2">
    <source>
        <dbReference type="EMBL" id="VFQ70181.1"/>
    </source>
</evidence>
<accession>A0A484L1L1</accession>
<dbReference type="PANTHER" id="PTHR33065:SF88">
    <property type="entry name" value="OS11G0104220 PROTEIN"/>
    <property type="match status" value="1"/>
</dbReference>
<dbReference type="Pfam" id="PF20241">
    <property type="entry name" value="DUF6598"/>
    <property type="match status" value="2"/>
</dbReference>
<organism evidence="2 3">
    <name type="scientific">Cuscuta campestris</name>
    <dbReference type="NCBI Taxonomy" id="132261"/>
    <lineage>
        <taxon>Eukaryota</taxon>
        <taxon>Viridiplantae</taxon>
        <taxon>Streptophyta</taxon>
        <taxon>Embryophyta</taxon>
        <taxon>Tracheophyta</taxon>
        <taxon>Spermatophyta</taxon>
        <taxon>Magnoliopsida</taxon>
        <taxon>eudicotyledons</taxon>
        <taxon>Gunneridae</taxon>
        <taxon>Pentapetalae</taxon>
        <taxon>asterids</taxon>
        <taxon>lamiids</taxon>
        <taxon>Solanales</taxon>
        <taxon>Convolvulaceae</taxon>
        <taxon>Cuscuteae</taxon>
        <taxon>Cuscuta</taxon>
        <taxon>Cuscuta subgen. Grammica</taxon>
        <taxon>Cuscuta sect. Cleistogrammica</taxon>
    </lineage>
</organism>
<keyword evidence="3" id="KW-1185">Reference proteome</keyword>
<dbReference type="AlphaFoldDB" id="A0A484L1L1"/>
<dbReference type="Proteomes" id="UP000595140">
    <property type="component" value="Unassembled WGS sequence"/>
</dbReference>
<evidence type="ECO:0000259" key="1">
    <source>
        <dbReference type="Pfam" id="PF20241"/>
    </source>
</evidence>
<dbReference type="OrthoDB" id="4927890at2759"/>
<dbReference type="PANTHER" id="PTHR33065">
    <property type="entry name" value="OS07G0486400 PROTEIN"/>
    <property type="match status" value="1"/>
</dbReference>
<evidence type="ECO:0000313" key="3">
    <source>
        <dbReference type="Proteomes" id="UP000595140"/>
    </source>
</evidence>
<name>A0A484L1L1_9ASTE</name>
<feature type="domain" description="DUF6598" evidence="1">
    <location>
        <begin position="81"/>
        <end position="312"/>
    </location>
</feature>